<dbReference type="InterPro" id="IPR050079">
    <property type="entry name" value="DEAD_box_RNA_helicase"/>
</dbReference>
<keyword evidence="2" id="KW-0378">Hydrolase</keyword>
<dbReference type="PANTHER" id="PTHR47959:SF1">
    <property type="entry name" value="ATP-DEPENDENT RNA HELICASE DBPA"/>
    <property type="match status" value="1"/>
</dbReference>
<dbReference type="InterPro" id="IPR011545">
    <property type="entry name" value="DEAD/DEAH_box_helicase_dom"/>
</dbReference>
<reference evidence="8" key="1">
    <citation type="submission" date="2021-01" db="EMBL/GenBank/DDBJ databases">
        <authorList>
            <person name="Corre E."/>
            <person name="Pelletier E."/>
            <person name="Niang G."/>
            <person name="Scheremetjew M."/>
            <person name="Finn R."/>
            <person name="Kale V."/>
            <person name="Holt S."/>
            <person name="Cochrane G."/>
            <person name="Meng A."/>
            <person name="Brown T."/>
            <person name="Cohen L."/>
        </authorList>
    </citation>
    <scope>NUCLEOTIDE SEQUENCE</scope>
    <source>
        <strain evidence="8">NIES-381</strain>
    </source>
</reference>
<evidence type="ECO:0000313" key="8">
    <source>
        <dbReference type="EMBL" id="CAD9015765.1"/>
    </source>
</evidence>
<dbReference type="PROSITE" id="PS51192">
    <property type="entry name" value="HELICASE_ATP_BIND_1"/>
    <property type="match status" value="1"/>
</dbReference>
<accession>A0A7S1IKQ0</accession>
<keyword evidence="1" id="KW-0547">Nucleotide-binding</keyword>
<feature type="compositionally biased region" description="Basic and acidic residues" evidence="5">
    <location>
        <begin position="120"/>
        <end position="130"/>
    </location>
</feature>
<dbReference type="InterPro" id="IPR044742">
    <property type="entry name" value="DEAD/DEAH_RhlB"/>
</dbReference>
<keyword evidence="3" id="KW-0347">Helicase</keyword>
<gene>
    <name evidence="8" type="ORF">EGYM00392_LOCUS26873</name>
</gene>
<feature type="compositionally biased region" description="Gly residues" evidence="5">
    <location>
        <begin position="644"/>
        <end position="667"/>
    </location>
</feature>
<feature type="region of interest" description="Disordered" evidence="5">
    <location>
        <begin position="625"/>
        <end position="695"/>
    </location>
</feature>
<evidence type="ECO:0000256" key="3">
    <source>
        <dbReference type="ARBA" id="ARBA00022806"/>
    </source>
</evidence>
<feature type="domain" description="Helicase ATP-binding" evidence="6">
    <location>
        <begin position="201"/>
        <end position="379"/>
    </location>
</feature>
<dbReference type="SMART" id="SM00490">
    <property type="entry name" value="HELICc"/>
    <property type="match status" value="1"/>
</dbReference>
<evidence type="ECO:0000259" key="6">
    <source>
        <dbReference type="PROSITE" id="PS51192"/>
    </source>
</evidence>
<proteinExistence type="predicted"/>
<evidence type="ECO:0000259" key="7">
    <source>
        <dbReference type="PROSITE" id="PS51194"/>
    </source>
</evidence>
<feature type="compositionally biased region" description="Polar residues" evidence="5">
    <location>
        <begin position="132"/>
        <end position="158"/>
    </location>
</feature>
<keyword evidence="4" id="KW-0067">ATP-binding</keyword>
<dbReference type="InterPro" id="IPR014001">
    <property type="entry name" value="Helicase_ATP-bd"/>
</dbReference>
<dbReference type="SMART" id="SM00487">
    <property type="entry name" value="DEXDc"/>
    <property type="match status" value="1"/>
</dbReference>
<evidence type="ECO:0000256" key="2">
    <source>
        <dbReference type="ARBA" id="ARBA00022801"/>
    </source>
</evidence>
<evidence type="ECO:0000256" key="5">
    <source>
        <dbReference type="SAM" id="MobiDB-lite"/>
    </source>
</evidence>
<name>A0A7S1IKQ0_9EUGL</name>
<dbReference type="GO" id="GO:0003676">
    <property type="term" value="F:nucleic acid binding"/>
    <property type="evidence" value="ECO:0007669"/>
    <property type="project" value="InterPro"/>
</dbReference>
<dbReference type="SUPFAM" id="SSF52540">
    <property type="entry name" value="P-loop containing nucleoside triphosphate hydrolases"/>
    <property type="match status" value="2"/>
</dbReference>
<dbReference type="GO" id="GO:0016787">
    <property type="term" value="F:hydrolase activity"/>
    <property type="evidence" value="ECO:0007669"/>
    <property type="project" value="UniProtKB-KW"/>
</dbReference>
<dbReference type="Gene3D" id="3.40.50.300">
    <property type="entry name" value="P-loop containing nucleotide triphosphate hydrolases"/>
    <property type="match status" value="2"/>
</dbReference>
<dbReference type="Pfam" id="PF00270">
    <property type="entry name" value="DEAD"/>
    <property type="match status" value="1"/>
</dbReference>
<dbReference type="CDD" id="cd18787">
    <property type="entry name" value="SF2_C_DEAD"/>
    <property type="match status" value="1"/>
</dbReference>
<protein>
    <recommendedName>
        <fullName evidence="9">RNA helicase</fullName>
    </recommendedName>
</protein>
<evidence type="ECO:0000256" key="4">
    <source>
        <dbReference type="ARBA" id="ARBA00022840"/>
    </source>
</evidence>
<dbReference type="CDD" id="cd00268">
    <property type="entry name" value="DEADc"/>
    <property type="match status" value="1"/>
</dbReference>
<dbReference type="Pfam" id="PF00271">
    <property type="entry name" value="Helicase_C"/>
    <property type="match status" value="1"/>
</dbReference>
<evidence type="ECO:0000256" key="1">
    <source>
        <dbReference type="ARBA" id="ARBA00022741"/>
    </source>
</evidence>
<feature type="region of interest" description="Disordered" evidence="5">
    <location>
        <begin position="115"/>
        <end position="168"/>
    </location>
</feature>
<dbReference type="InterPro" id="IPR027417">
    <property type="entry name" value="P-loop_NTPase"/>
</dbReference>
<dbReference type="PANTHER" id="PTHR47959">
    <property type="entry name" value="ATP-DEPENDENT RNA HELICASE RHLE-RELATED"/>
    <property type="match status" value="1"/>
</dbReference>
<dbReference type="AlphaFoldDB" id="A0A7S1IKQ0"/>
<dbReference type="InterPro" id="IPR001650">
    <property type="entry name" value="Helicase_C-like"/>
</dbReference>
<sequence length="695" mass="75524">MVVAHASMDARWTHGSQESSMARSYIPLKALESDTLYDLQSAGLVNRDTTELTVPVLKEAVDAWRRRNPENQRMIKKTGTKKELMAQFTTEVLQLAMRQSIADEKSHAAPSAIPLAVSDARQKPSDKKSLEAASSTPSTRSKAQVKPNTAAPQRQAVQDSAPRPSYLTTTSFASMPLSVAMRQRLETMGLEYATEVQKACIPPALKGLDVTGQAKTGTGKTLAFLIPVIETLVKSPQKPRGISMLILTPTRELAFQIMAECDRLTDDSGLRAMAMVGGVPMARDYKRLNTPIDILVATPGRLEDHLQSTSGMASKVSSVRHLVLDEMDRLLGEGFWPSVSRIVGYLPPREQRQTLLFSATMPKSVTKHMNELTRPDAKVLLKLVKEDEIQVHQHVKQELIVTSLTDQLSTLMAALLEQMKDPNFKVMVFFTTARMTALYSELFRSMGFPVLEIHSKKSQAYRTKTAEQFRQGSQLILFSSDVTARGMDFPNVNCVVQVGVASSAEQYIHRMGRTSRGTGVSGQSLLLLSDFERPFLRKLKSFGLQERQAEGLGPQEAARLQLGLAKLRSKDDNPASRAWVAMVGYYKSQMSDLTVKNNKELVDMFNEWAMWMFATNAPPAIPSSTIGKMGLKGTPGVRIDSSNGGRGGGSGGRGGGGGKASSGGERGGAASVKGGRGGGSSTPAGGGKGEKKYLL</sequence>
<dbReference type="GO" id="GO:0005829">
    <property type="term" value="C:cytosol"/>
    <property type="evidence" value="ECO:0007669"/>
    <property type="project" value="TreeGrafter"/>
</dbReference>
<feature type="domain" description="Helicase C-terminal" evidence="7">
    <location>
        <begin position="407"/>
        <end position="560"/>
    </location>
</feature>
<dbReference type="GO" id="GO:0003724">
    <property type="term" value="F:RNA helicase activity"/>
    <property type="evidence" value="ECO:0007669"/>
    <property type="project" value="TreeGrafter"/>
</dbReference>
<dbReference type="GO" id="GO:0005524">
    <property type="term" value="F:ATP binding"/>
    <property type="evidence" value="ECO:0007669"/>
    <property type="project" value="UniProtKB-KW"/>
</dbReference>
<dbReference type="PROSITE" id="PS51194">
    <property type="entry name" value="HELICASE_CTER"/>
    <property type="match status" value="1"/>
</dbReference>
<dbReference type="EMBL" id="HBGA01071879">
    <property type="protein sequence ID" value="CAD9015765.1"/>
    <property type="molecule type" value="Transcribed_RNA"/>
</dbReference>
<feature type="compositionally biased region" description="Gly residues" evidence="5">
    <location>
        <begin position="674"/>
        <end position="687"/>
    </location>
</feature>
<organism evidence="8">
    <name type="scientific">Eutreptiella gymnastica</name>
    <dbReference type="NCBI Taxonomy" id="73025"/>
    <lineage>
        <taxon>Eukaryota</taxon>
        <taxon>Discoba</taxon>
        <taxon>Euglenozoa</taxon>
        <taxon>Euglenida</taxon>
        <taxon>Spirocuta</taxon>
        <taxon>Euglenophyceae</taxon>
        <taxon>Eutreptiales</taxon>
        <taxon>Eutreptiaceae</taxon>
        <taxon>Eutreptiella</taxon>
    </lineage>
</organism>
<evidence type="ECO:0008006" key="9">
    <source>
        <dbReference type="Google" id="ProtNLM"/>
    </source>
</evidence>